<accession>A0ABQ9XU78</accession>
<reference evidence="1 2" key="1">
    <citation type="journal article" date="2022" name="bioRxiv">
        <title>Genomics of Preaxostyla Flagellates Illuminates Evolutionary Transitions and the Path Towards Mitochondrial Loss.</title>
        <authorList>
            <person name="Novak L.V.F."/>
            <person name="Treitli S.C."/>
            <person name="Pyrih J."/>
            <person name="Halakuc P."/>
            <person name="Pipaliya S.V."/>
            <person name="Vacek V."/>
            <person name="Brzon O."/>
            <person name="Soukal P."/>
            <person name="Eme L."/>
            <person name="Dacks J.B."/>
            <person name="Karnkowska A."/>
            <person name="Elias M."/>
            <person name="Hampl V."/>
        </authorList>
    </citation>
    <scope>NUCLEOTIDE SEQUENCE [LARGE SCALE GENOMIC DNA]</scope>
    <source>
        <strain evidence="1">NAU3</strain>
        <tissue evidence="1">Gut</tissue>
    </source>
</reference>
<protein>
    <submittedName>
        <fullName evidence="1">Uncharacterized protein</fullName>
    </submittedName>
</protein>
<dbReference type="Proteomes" id="UP001281761">
    <property type="component" value="Unassembled WGS sequence"/>
</dbReference>
<name>A0ABQ9XU78_9EUKA</name>
<evidence type="ECO:0000313" key="2">
    <source>
        <dbReference type="Proteomes" id="UP001281761"/>
    </source>
</evidence>
<sequence length="347" mass="39357">MNEPFLQSPTSSEPSQVSFLDWNGIPFMSTPTQSSVYRSLVQMVTDNHHFDDDLTNKAVLFLYEFRNAREEPGDSFFDLDKYASHETVKDFVHSVGMLLSAPNQRIVEATMEFLHRMIIIRSKHFLLKLVKADLIPHLLASLNPVSLSFEYAEDVHIHLVSIIGLALLLLHPNDSKQIDVINATDKHNLQETILARVLLPPASYIRHLCANRHLFINGNRSVHLLNFLTRLISLCPYSTPSMRILQSLPVFFTIPSTSAELDMDRALCWILDALVDAQRDWNNDSGDVRKSGRTACRSLVLEGFEDTLERSIQFGSTEDTRKQLTKHSIVLSNMMGMNAQEGEYSDA</sequence>
<dbReference type="EMBL" id="JARBJD010000071">
    <property type="protein sequence ID" value="KAK2955024.1"/>
    <property type="molecule type" value="Genomic_DNA"/>
</dbReference>
<comment type="caution">
    <text evidence="1">The sequence shown here is derived from an EMBL/GenBank/DDBJ whole genome shotgun (WGS) entry which is preliminary data.</text>
</comment>
<gene>
    <name evidence="1" type="ORF">BLNAU_9955</name>
</gene>
<organism evidence="1 2">
    <name type="scientific">Blattamonas nauphoetae</name>
    <dbReference type="NCBI Taxonomy" id="2049346"/>
    <lineage>
        <taxon>Eukaryota</taxon>
        <taxon>Metamonada</taxon>
        <taxon>Preaxostyla</taxon>
        <taxon>Oxymonadida</taxon>
        <taxon>Blattamonas</taxon>
    </lineage>
</organism>
<proteinExistence type="predicted"/>
<evidence type="ECO:0000313" key="1">
    <source>
        <dbReference type="EMBL" id="KAK2955024.1"/>
    </source>
</evidence>
<keyword evidence="2" id="KW-1185">Reference proteome</keyword>